<reference evidence="7" key="2">
    <citation type="submission" date="2020-09" db="EMBL/GenBank/DDBJ databases">
        <authorList>
            <person name="Sun Q."/>
            <person name="Kim S."/>
        </authorList>
    </citation>
    <scope>NUCLEOTIDE SEQUENCE</scope>
    <source>
        <strain evidence="7">KCTC 42650</strain>
    </source>
</reference>
<organism evidence="7 8">
    <name type="scientific">Seohaeicola zhoushanensis</name>
    <dbReference type="NCBI Taxonomy" id="1569283"/>
    <lineage>
        <taxon>Bacteria</taxon>
        <taxon>Pseudomonadati</taxon>
        <taxon>Pseudomonadota</taxon>
        <taxon>Alphaproteobacteria</taxon>
        <taxon>Rhodobacterales</taxon>
        <taxon>Roseobacteraceae</taxon>
        <taxon>Seohaeicola</taxon>
    </lineage>
</organism>
<feature type="transmembrane region" description="Helical" evidence="5">
    <location>
        <begin position="103"/>
        <end position="124"/>
    </location>
</feature>
<feature type="domain" description="Yip1" evidence="6">
    <location>
        <begin position="12"/>
        <end position="180"/>
    </location>
</feature>
<gene>
    <name evidence="7" type="ORF">GCM10017056_29950</name>
</gene>
<feature type="transmembrane region" description="Helical" evidence="5">
    <location>
        <begin position="32"/>
        <end position="52"/>
    </location>
</feature>
<keyword evidence="4 5" id="KW-0472">Membrane</keyword>
<protein>
    <recommendedName>
        <fullName evidence="6">Yip1 domain-containing protein</fullName>
    </recommendedName>
</protein>
<keyword evidence="2 5" id="KW-0812">Transmembrane</keyword>
<sequence>MTLDDARTLALQSVTDPAAAARAVLALKLPRAVLWQGLVLMAVLQAMIYAVSDIAFPGPNTTRWIFGAPLQFFAIALLGMVLFVYALHFAGRMFDGHGSLEDVLAVMVWLNALRALVQVAMLVLSLTVPMLAIVLMLGATFVGLYITVHFIKQALRLNSLLNAFFVMLIASLVIGIALSILISVVGDPLPGANGHV</sequence>
<evidence type="ECO:0000256" key="4">
    <source>
        <dbReference type="ARBA" id="ARBA00023136"/>
    </source>
</evidence>
<evidence type="ECO:0000259" key="6">
    <source>
        <dbReference type="Pfam" id="PF04893"/>
    </source>
</evidence>
<dbReference type="AlphaFoldDB" id="A0A8J3GZP6"/>
<dbReference type="InterPro" id="IPR006977">
    <property type="entry name" value="Yip1_dom"/>
</dbReference>
<dbReference type="EMBL" id="BNCJ01000008">
    <property type="protein sequence ID" value="GHF56347.1"/>
    <property type="molecule type" value="Genomic_DNA"/>
</dbReference>
<keyword evidence="8" id="KW-1185">Reference proteome</keyword>
<evidence type="ECO:0000313" key="7">
    <source>
        <dbReference type="EMBL" id="GHF56347.1"/>
    </source>
</evidence>
<feature type="transmembrane region" description="Helical" evidence="5">
    <location>
        <begin position="163"/>
        <end position="186"/>
    </location>
</feature>
<comment type="caution">
    <text evidence="7">The sequence shown here is derived from an EMBL/GenBank/DDBJ whole genome shotgun (WGS) entry which is preliminary data.</text>
</comment>
<evidence type="ECO:0000256" key="3">
    <source>
        <dbReference type="ARBA" id="ARBA00022989"/>
    </source>
</evidence>
<evidence type="ECO:0000256" key="2">
    <source>
        <dbReference type="ARBA" id="ARBA00022692"/>
    </source>
</evidence>
<dbReference type="GO" id="GO:0016020">
    <property type="term" value="C:membrane"/>
    <property type="evidence" value="ECO:0007669"/>
    <property type="project" value="UniProtKB-SubCell"/>
</dbReference>
<dbReference type="RefSeq" id="WP_189680896.1">
    <property type="nucleotide sequence ID" value="NZ_BNCJ01000008.1"/>
</dbReference>
<reference evidence="7" key="1">
    <citation type="journal article" date="2014" name="Int. J. Syst. Evol. Microbiol.">
        <title>Complete genome sequence of Corynebacterium casei LMG S-19264T (=DSM 44701T), isolated from a smear-ripened cheese.</title>
        <authorList>
            <consortium name="US DOE Joint Genome Institute (JGI-PGF)"/>
            <person name="Walter F."/>
            <person name="Albersmeier A."/>
            <person name="Kalinowski J."/>
            <person name="Ruckert C."/>
        </authorList>
    </citation>
    <scope>NUCLEOTIDE SEQUENCE</scope>
    <source>
        <strain evidence="7">KCTC 42650</strain>
    </source>
</reference>
<name>A0A8J3GZP6_9RHOB</name>
<evidence type="ECO:0000256" key="5">
    <source>
        <dbReference type="SAM" id="Phobius"/>
    </source>
</evidence>
<accession>A0A8J3GZP6</accession>
<feature type="transmembrane region" description="Helical" evidence="5">
    <location>
        <begin position="130"/>
        <end position="151"/>
    </location>
</feature>
<proteinExistence type="predicted"/>
<dbReference type="Pfam" id="PF04893">
    <property type="entry name" value="Yip1"/>
    <property type="match status" value="1"/>
</dbReference>
<evidence type="ECO:0000313" key="8">
    <source>
        <dbReference type="Proteomes" id="UP000626220"/>
    </source>
</evidence>
<evidence type="ECO:0000256" key="1">
    <source>
        <dbReference type="ARBA" id="ARBA00004141"/>
    </source>
</evidence>
<keyword evidence="3 5" id="KW-1133">Transmembrane helix</keyword>
<dbReference type="Proteomes" id="UP000626220">
    <property type="component" value="Unassembled WGS sequence"/>
</dbReference>
<feature type="transmembrane region" description="Helical" evidence="5">
    <location>
        <begin position="72"/>
        <end position="91"/>
    </location>
</feature>
<comment type="subcellular location">
    <subcellularLocation>
        <location evidence="1">Membrane</location>
        <topology evidence="1">Multi-pass membrane protein</topology>
    </subcellularLocation>
</comment>